<comment type="caution">
    <text evidence="2">The sequence shown here is derived from an EMBL/GenBank/DDBJ whole genome shotgun (WGS) entry which is preliminary data.</text>
</comment>
<protein>
    <submittedName>
        <fullName evidence="2">5-methylcytosine-specific restriction endonuclease McrA</fullName>
    </submittedName>
</protein>
<organism evidence="2 3">
    <name type="scientific">Kaistia geumhonensis</name>
    <dbReference type="NCBI Taxonomy" id="410839"/>
    <lineage>
        <taxon>Bacteria</taxon>
        <taxon>Pseudomonadati</taxon>
        <taxon>Pseudomonadota</taxon>
        <taxon>Alphaproteobacteria</taxon>
        <taxon>Hyphomicrobiales</taxon>
        <taxon>Kaistiaceae</taxon>
        <taxon>Kaistia</taxon>
    </lineage>
</organism>
<keyword evidence="2" id="KW-0378">Hydrolase</keyword>
<evidence type="ECO:0000313" key="3">
    <source>
        <dbReference type="Proteomes" id="UP001223743"/>
    </source>
</evidence>
<dbReference type="Proteomes" id="UP001223743">
    <property type="component" value="Unassembled WGS sequence"/>
</dbReference>
<name>A0ABU0M5X2_9HYPH</name>
<evidence type="ECO:0000256" key="1">
    <source>
        <dbReference type="SAM" id="MobiDB-lite"/>
    </source>
</evidence>
<keyword evidence="3" id="KW-1185">Reference proteome</keyword>
<feature type="region of interest" description="Disordered" evidence="1">
    <location>
        <begin position="1"/>
        <end position="31"/>
    </location>
</feature>
<sequence length="134" mass="15503">MPSRPTTFRPAGRPDRAEQRRVYDERRGSARERGYNVRWQKARQTFLARSPLCLGCESVGWIEPATVVDHVVPHDGDTARFWDTERWQGCCKWHHDVVKQRLEDRWRRGEVGAPALWLSSPEAAALTRALRPLG</sequence>
<keyword evidence="2" id="KW-0540">Nuclease</keyword>
<gene>
    <name evidence="2" type="ORF">QO015_001931</name>
</gene>
<accession>A0ABU0M5X2</accession>
<feature type="compositionally biased region" description="Basic and acidic residues" evidence="1">
    <location>
        <begin position="12"/>
        <end position="31"/>
    </location>
</feature>
<evidence type="ECO:0000313" key="2">
    <source>
        <dbReference type="EMBL" id="MDQ0516318.1"/>
    </source>
</evidence>
<dbReference type="RefSeq" id="WP_266279758.1">
    <property type="nucleotide sequence ID" value="NZ_JAPKNF010000001.1"/>
</dbReference>
<reference evidence="2 3" key="1">
    <citation type="submission" date="2023-07" db="EMBL/GenBank/DDBJ databases">
        <title>Genomic Encyclopedia of Type Strains, Phase IV (KMG-IV): sequencing the most valuable type-strain genomes for metagenomic binning, comparative biology and taxonomic classification.</title>
        <authorList>
            <person name="Goeker M."/>
        </authorList>
    </citation>
    <scope>NUCLEOTIDE SEQUENCE [LARGE SCALE GENOMIC DNA]</scope>
    <source>
        <strain evidence="2 3">B1-1</strain>
    </source>
</reference>
<proteinExistence type="predicted"/>
<keyword evidence="2" id="KW-0255">Endonuclease</keyword>
<dbReference type="GO" id="GO:0004519">
    <property type="term" value="F:endonuclease activity"/>
    <property type="evidence" value="ECO:0007669"/>
    <property type="project" value="UniProtKB-KW"/>
</dbReference>
<dbReference type="EMBL" id="JAUSWJ010000001">
    <property type="protein sequence ID" value="MDQ0516318.1"/>
    <property type="molecule type" value="Genomic_DNA"/>
</dbReference>